<evidence type="ECO:0000313" key="2">
    <source>
        <dbReference type="Proteomes" id="UP000292052"/>
    </source>
</evidence>
<protein>
    <submittedName>
        <fullName evidence="1">RAB6-interacting golgin</fullName>
    </submittedName>
</protein>
<dbReference type="AlphaFoldDB" id="A0A482W2M3"/>
<dbReference type="STRING" id="1661398.A0A482W2M3"/>
<accession>A0A482W2M3</accession>
<gene>
    <name evidence="1" type="ORF">BDFB_009294</name>
</gene>
<dbReference type="Proteomes" id="UP000292052">
    <property type="component" value="Unassembled WGS sequence"/>
</dbReference>
<name>A0A482W2M3_ASBVE</name>
<comment type="caution">
    <text evidence="1">The sequence shown here is derived from an EMBL/GenBank/DDBJ whole genome shotgun (WGS) entry which is preliminary data.</text>
</comment>
<evidence type="ECO:0000313" key="1">
    <source>
        <dbReference type="EMBL" id="RZC39314.1"/>
    </source>
</evidence>
<organism evidence="1 2">
    <name type="scientific">Asbolus verrucosus</name>
    <name type="common">Desert ironclad beetle</name>
    <dbReference type="NCBI Taxonomy" id="1661398"/>
    <lineage>
        <taxon>Eukaryota</taxon>
        <taxon>Metazoa</taxon>
        <taxon>Ecdysozoa</taxon>
        <taxon>Arthropoda</taxon>
        <taxon>Hexapoda</taxon>
        <taxon>Insecta</taxon>
        <taxon>Pterygota</taxon>
        <taxon>Neoptera</taxon>
        <taxon>Endopterygota</taxon>
        <taxon>Coleoptera</taxon>
        <taxon>Polyphaga</taxon>
        <taxon>Cucujiformia</taxon>
        <taxon>Tenebrionidae</taxon>
        <taxon>Pimeliinae</taxon>
        <taxon>Asbolus</taxon>
    </lineage>
</organism>
<keyword evidence="2" id="KW-1185">Reference proteome</keyword>
<sequence length="95" mass="10915">MSFSGFSEDDIRKLTKTQEVNKQHKVNKTPVKKVTFKSNNTINTPRSKNILNNTVSAQRLGEIQEEFKKLDAVLSTDVKILRQQIELASIEYMEC</sequence>
<dbReference type="EMBL" id="QDEB01035523">
    <property type="protein sequence ID" value="RZC39314.1"/>
    <property type="molecule type" value="Genomic_DNA"/>
</dbReference>
<feature type="non-terminal residue" evidence="1">
    <location>
        <position position="95"/>
    </location>
</feature>
<reference evidence="1 2" key="1">
    <citation type="submission" date="2017-03" db="EMBL/GenBank/DDBJ databases">
        <title>Genome of the blue death feigning beetle - Asbolus verrucosus.</title>
        <authorList>
            <person name="Rider S.D."/>
        </authorList>
    </citation>
    <scope>NUCLEOTIDE SEQUENCE [LARGE SCALE GENOMIC DNA]</scope>
    <source>
        <strain evidence="1">Butters</strain>
        <tissue evidence="1">Head and leg muscle</tissue>
    </source>
</reference>
<proteinExistence type="predicted"/>
<dbReference type="OrthoDB" id="9909311at2759"/>